<proteinExistence type="predicted"/>
<sequence>MSRAGSSMGGGTSAMNSTGGFQDTAPEDTESAFNSDTLYPRHPESIDLVKDIEKKWASLDEWAQSAWLRELPYIALDPRIEKNVPTSPGFSKKDLQQHILKTITKSAVLDRHQENIDNLPRPIDLDTVLLGTPQGCVYAINKDEHIHSRLRQYCKVFEARNFKRLDGKQKEFVRVGETFALLILPKYIHDGTYLRRARVVAKRREFTVFLELDTGSIQWIDWQSEIMHPDSASLSELLEEPSCISRYRFHIKTGIPQLLAVAKKNEVNFLYHERVHGGWLPMIEEMRDDGRNLFRTGPMWSPEYA</sequence>
<evidence type="ECO:0000313" key="2">
    <source>
        <dbReference type="EMBL" id="UMM39943.1"/>
    </source>
</evidence>
<name>A0AAE9FDV1_CAEBR</name>
<gene>
    <name evidence="2" type="ORF">L5515_016773</name>
</gene>
<protein>
    <submittedName>
        <fullName evidence="2">Uncharacterized protein</fullName>
    </submittedName>
</protein>
<dbReference type="EMBL" id="CP092625">
    <property type="protein sequence ID" value="UMM39943.1"/>
    <property type="molecule type" value="Genomic_DNA"/>
</dbReference>
<evidence type="ECO:0000313" key="3">
    <source>
        <dbReference type="Proteomes" id="UP000829354"/>
    </source>
</evidence>
<organism evidence="2 3">
    <name type="scientific">Caenorhabditis briggsae</name>
    <dbReference type="NCBI Taxonomy" id="6238"/>
    <lineage>
        <taxon>Eukaryota</taxon>
        <taxon>Metazoa</taxon>
        <taxon>Ecdysozoa</taxon>
        <taxon>Nematoda</taxon>
        <taxon>Chromadorea</taxon>
        <taxon>Rhabditida</taxon>
        <taxon>Rhabditina</taxon>
        <taxon>Rhabditomorpha</taxon>
        <taxon>Rhabditoidea</taxon>
        <taxon>Rhabditidae</taxon>
        <taxon>Peloderinae</taxon>
        <taxon>Caenorhabditis</taxon>
    </lineage>
</organism>
<keyword evidence="3" id="KW-1185">Reference proteome</keyword>
<dbReference type="Proteomes" id="UP000829354">
    <property type="component" value="Chromosome X"/>
</dbReference>
<reference evidence="2 3" key="1">
    <citation type="submission" date="2022-04" db="EMBL/GenBank/DDBJ databases">
        <title>Chromosome-level reference genomes for two strains of Caenorhabditis briggsae: an improved platform for comparative genomics.</title>
        <authorList>
            <person name="Stevens L."/>
            <person name="Andersen E."/>
        </authorList>
    </citation>
    <scope>NUCLEOTIDE SEQUENCE [LARGE SCALE GENOMIC DNA]</scope>
    <source>
        <strain evidence="2">VX34</strain>
        <tissue evidence="2">Whole-organism</tissue>
    </source>
</reference>
<feature type="region of interest" description="Disordered" evidence="1">
    <location>
        <begin position="1"/>
        <end position="38"/>
    </location>
</feature>
<accession>A0AAE9FDV1</accession>
<dbReference type="AlphaFoldDB" id="A0AAE9FDV1"/>
<evidence type="ECO:0000256" key="1">
    <source>
        <dbReference type="SAM" id="MobiDB-lite"/>
    </source>
</evidence>